<dbReference type="OrthoDB" id="5985073at2759"/>
<dbReference type="AlphaFoldDB" id="A0A1B7YEP3"/>
<proteinExistence type="predicted"/>
<name>A0A1B7YEP3_COLHI</name>
<feature type="region of interest" description="Disordered" evidence="2">
    <location>
        <begin position="723"/>
        <end position="953"/>
    </location>
</feature>
<dbReference type="Pfam" id="PF01822">
    <property type="entry name" value="WSC"/>
    <property type="match status" value="1"/>
</dbReference>
<protein>
    <submittedName>
        <fullName evidence="4">WSC domain-containing protein</fullName>
    </submittedName>
</protein>
<feature type="compositionally biased region" description="Polar residues" evidence="2">
    <location>
        <begin position="461"/>
        <end position="472"/>
    </location>
</feature>
<feature type="compositionally biased region" description="Low complexity" evidence="2">
    <location>
        <begin position="573"/>
        <end position="583"/>
    </location>
</feature>
<feature type="region of interest" description="Disordered" evidence="2">
    <location>
        <begin position="1063"/>
        <end position="1237"/>
    </location>
</feature>
<evidence type="ECO:0000313" key="5">
    <source>
        <dbReference type="Proteomes" id="UP000092177"/>
    </source>
</evidence>
<dbReference type="InterPro" id="IPR051589">
    <property type="entry name" value="Sialate-O-sulfotransferase"/>
</dbReference>
<feature type="region of interest" description="Disordered" evidence="2">
    <location>
        <begin position="418"/>
        <end position="446"/>
    </location>
</feature>
<keyword evidence="1" id="KW-0677">Repeat</keyword>
<dbReference type="Proteomes" id="UP000092177">
    <property type="component" value="Chromosome 4"/>
</dbReference>
<feature type="compositionally biased region" description="Low complexity" evidence="2">
    <location>
        <begin position="506"/>
        <end position="525"/>
    </location>
</feature>
<dbReference type="PANTHER" id="PTHR45964">
    <property type="entry name" value="WSCD FAMILY MEMBER CG9164"/>
    <property type="match status" value="1"/>
</dbReference>
<reference evidence="5" key="1">
    <citation type="journal article" date="2017" name="BMC Genomics">
        <title>Gapless genome assembly of Colletotrichum higginsianum reveals chromosome structure and association of transposable elements with secondary metabolite gene clusters.</title>
        <authorList>
            <person name="Dallery J.-F."/>
            <person name="Lapalu N."/>
            <person name="Zampounis A."/>
            <person name="Pigne S."/>
            <person name="Luyten I."/>
            <person name="Amselem J."/>
            <person name="Wittenberg A.H.J."/>
            <person name="Zhou S."/>
            <person name="de Queiroz M.V."/>
            <person name="Robin G.P."/>
            <person name="Auger A."/>
            <person name="Hainaut M."/>
            <person name="Henrissat B."/>
            <person name="Kim K.-T."/>
            <person name="Lee Y.-H."/>
            <person name="Lespinet O."/>
            <person name="Schwartz D.C."/>
            <person name="Thon M.R."/>
            <person name="O'Connell R.J."/>
        </authorList>
    </citation>
    <scope>NUCLEOTIDE SEQUENCE [LARGE SCALE GENOMIC DNA]</scope>
    <source>
        <strain evidence="5">IMI 349063</strain>
    </source>
</reference>
<evidence type="ECO:0000256" key="2">
    <source>
        <dbReference type="SAM" id="MobiDB-lite"/>
    </source>
</evidence>
<feature type="compositionally biased region" description="Pro residues" evidence="2">
    <location>
        <begin position="1094"/>
        <end position="1129"/>
    </location>
</feature>
<evidence type="ECO:0000259" key="3">
    <source>
        <dbReference type="PROSITE" id="PS51212"/>
    </source>
</evidence>
<feature type="compositionally biased region" description="Low complexity" evidence="2">
    <location>
        <begin position="605"/>
        <end position="615"/>
    </location>
</feature>
<feature type="domain" description="WSC" evidence="3">
    <location>
        <begin position="962"/>
        <end position="1055"/>
    </location>
</feature>
<feature type="compositionally biased region" description="Low complexity" evidence="2">
    <location>
        <begin position="881"/>
        <end position="897"/>
    </location>
</feature>
<organism evidence="4 5">
    <name type="scientific">Colletotrichum higginsianum (strain IMI 349063)</name>
    <name type="common">Crucifer anthracnose fungus</name>
    <dbReference type="NCBI Taxonomy" id="759273"/>
    <lineage>
        <taxon>Eukaryota</taxon>
        <taxon>Fungi</taxon>
        <taxon>Dikarya</taxon>
        <taxon>Ascomycota</taxon>
        <taxon>Pezizomycotina</taxon>
        <taxon>Sordariomycetes</taxon>
        <taxon>Hypocreomycetidae</taxon>
        <taxon>Glomerellales</taxon>
        <taxon>Glomerellaceae</taxon>
        <taxon>Colletotrichum</taxon>
        <taxon>Colletotrichum destructivum species complex</taxon>
    </lineage>
</organism>
<feature type="compositionally biased region" description="Gly residues" evidence="2">
    <location>
        <begin position="789"/>
        <end position="799"/>
    </location>
</feature>
<evidence type="ECO:0000313" key="4">
    <source>
        <dbReference type="EMBL" id="OBR10400.1"/>
    </source>
</evidence>
<feature type="compositionally biased region" description="Low complexity" evidence="2">
    <location>
        <begin position="800"/>
        <end position="810"/>
    </location>
</feature>
<dbReference type="SMART" id="SM00321">
    <property type="entry name" value="WSC"/>
    <property type="match status" value="1"/>
</dbReference>
<dbReference type="RefSeq" id="XP_018158917.1">
    <property type="nucleotide sequence ID" value="XM_018301067.1"/>
</dbReference>
<dbReference type="VEuPathDB" id="FungiDB:CH63R_06092"/>
<feature type="compositionally biased region" description="Polar residues" evidence="2">
    <location>
        <begin position="421"/>
        <end position="430"/>
    </location>
</feature>
<feature type="compositionally biased region" description="Gly residues" evidence="2">
    <location>
        <begin position="811"/>
        <end position="839"/>
    </location>
</feature>
<evidence type="ECO:0000256" key="1">
    <source>
        <dbReference type="ARBA" id="ARBA00022737"/>
    </source>
</evidence>
<dbReference type="PROSITE" id="PS51212">
    <property type="entry name" value="WSC"/>
    <property type="match status" value="1"/>
</dbReference>
<accession>A0A1B7YEP3</accession>
<feature type="compositionally biased region" description="Low complexity" evidence="2">
    <location>
        <begin position="1130"/>
        <end position="1141"/>
    </location>
</feature>
<dbReference type="EMBL" id="LTAN01000004">
    <property type="protein sequence ID" value="OBR10400.1"/>
    <property type="molecule type" value="Genomic_DNA"/>
</dbReference>
<dbReference type="GeneID" id="28865174"/>
<comment type="caution">
    <text evidence="4">The sequence shown here is derived from an EMBL/GenBank/DDBJ whole genome shotgun (WGS) entry which is preliminary data.</text>
</comment>
<dbReference type="KEGG" id="chig:CH63R_06092"/>
<feature type="region of interest" description="Disordered" evidence="2">
    <location>
        <begin position="461"/>
        <end position="616"/>
    </location>
</feature>
<feature type="compositionally biased region" description="Polar residues" evidence="2">
    <location>
        <begin position="847"/>
        <end position="862"/>
    </location>
</feature>
<feature type="compositionally biased region" description="Low complexity" evidence="2">
    <location>
        <begin position="473"/>
        <end position="496"/>
    </location>
</feature>
<keyword evidence="5" id="KW-1185">Reference proteome</keyword>
<feature type="compositionally biased region" description="Gly residues" evidence="2">
    <location>
        <begin position="726"/>
        <end position="768"/>
    </location>
</feature>
<feature type="compositionally biased region" description="Polar residues" evidence="2">
    <location>
        <begin position="541"/>
        <end position="564"/>
    </location>
</feature>
<feature type="compositionally biased region" description="Gly residues" evidence="2">
    <location>
        <begin position="916"/>
        <end position="948"/>
    </location>
</feature>
<dbReference type="PANTHER" id="PTHR45964:SF5">
    <property type="entry name" value="WSCD FAMILY MEMBER CG9164"/>
    <property type="match status" value="1"/>
</dbReference>
<gene>
    <name evidence="4" type="ORF">CH63R_06092</name>
</gene>
<feature type="compositionally biased region" description="Gly residues" evidence="2">
    <location>
        <begin position="868"/>
        <end position="880"/>
    </location>
</feature>
<sequence length="1270" mass="121999">MRLPSLLGPSSRRSQTVIGICLIVLTLFTAFAVSQALPRIQDESDAGNLARRDANIEARQLQGAPWGLPWGIFGGGQSASSVQPAQPAITTPLPAAVTVVGNNQPQGPLGVIGQILPTIVAPLTAAVGGVAAPVASVVPLGNVLPSVVNAVPSLLQPGGLSGLPSAVPNAVPNAQGGQPPANGGLVPAVQSLVSIVLGAGGNAGSLVPLSGITGVLNPLTSPAGGVLPVSQVTAVVGNGAPVINMPSQLPAMSIINNIPTIVSGLPSAIGLITALPANLPSILPTVIPNLPINPVVTNLNEVLGPVSVLLPLSSVLPVDTSGLNAPQLPEDLTGAVPSILSSLAIVINQPAPPASAVGDVDSQATTPLDAAGAVSCTMVRIANGTPAFVLTACPTGVSPAAPQTAVSSVSSLAATSQLSSPVNSAGSPVSTREPVPSLQLPGGSSGTASLLVSSQVTPFITPGNTPAGTPQLSSAATSRTVSANTVSSVNSPSTRPGAGSQGSNGQPQNTNAAPQPQPSAQTPNAPSSPAPAIPSPVASTQAPSQPNGGTTVLTPSAPATSPRKTLTIAAGTPLSNPGASSPSGGNGQGPSPTQSAGSIFGVDDGPGSSSGNSVPPGTPVIPISDCPAVVQCPACPASPVKTPSGSCPCPGRGYSCSECLNGWFCPPQETPMQPAPCGMGWPCYHCKGGWYCAPDGSGMVPAGANNLPVVVITTVTAFVVPQPTGAGSGGDDSGGGGSGNGSDGGSDNGDGSGNGNDNGNDTGNGDGNSGNAASTPCTTPGAGQPTVGAGSGSGSGNGSNSGSPTDANDGSGAGTGSGNGSGGNGAGNNGGAPGNGGADNAGSGNAVSTTPCTTDKNGQPTKSAGSVNGNGNGNGNGNSSGNGAPNSPGNGGPASNPDGYGSSPAKPTTTNPNDGLGSGNGSGNGSPTPGGHGGSGSGDPNAGPGGGSPAKTAPKAAAEVFGWAHLGCFKDSPIRTLDCDPSNYFAGSMSNEKCIAHCASKGFRLAGTEYGKECWCGNAFQLAVRIPEEQCNEVCDGRSTDICGGDWAVTVYSASGQALSVSLDDDAGNGAGNGSDGSGSPSPLPAGPSIGAPAGPPPGTPAPPATLAPPPASPPVSPPASPPQAPPQSQPSSAPVGISQPAPNPPPQPQIDVASLIKSILDALPKASPDGGYGSSLGARDSGASDNNGHVRPGNAGNPNGGTVGAPMMGSGPSNPEDGLMNYGMPKGDTTSRSVKRSSIIGRRAVAKFDGVGYGNEADGYNGDYVAEKA</sequence>
<dbReference type="InterPro" id="IPR002889">
    <property type="entry name" value="WSC_carb-bd"/>
</dbReference>